<evidence type="ECO:0000256" key="5">
    <source>
        <dbReference type="ARBA" id="ARBA00022833"/>
    </source>
</evidence>
<comment type="cofactor">
    <cofactor evidence="1">
        <name>Zn(2+)</name>
        <dbReference type="ChEBI" id="CHEBI:29105"/>
    </cofactor>
</comment>
<keyword evidence="2" id="KW-0645">Protease</keyword>
<dbReference type="InterPro" id="IPR051156">
    <property type="entry name" value="Mito/Outer_Membr_Metalloprot"/>
</dbReference>
<name>A0A921AY38_9BACT</name>
<evidence type="ECO:0000256" key="7">
    <source>
        <dbReference type="SAM" id="Phobius"/>
    </source>
</evidence>
<keyword evidence="7" id="KW-0812">Transmembrane</keyword>
<evidence type="ECO:0000313" key="11">
    <source>
        <dbReference type="Proteomes" id="UP000698963"/>
    </source>
</evidence>
<feature type="transmembrane region" description="Helical" evidence="7">
    <location>
        <begin position="142"/>
        <end position="160"/>
    </location>
</feature>
<proteinExistence type="predicted"/>
<evidence type="ECO:0000256" key="6">
    <source>
        <dbReference type="ARBA" id="ARBA00023049"/>
    </source>
</evidence>
<evidence type="ECO:0000256" key="1">
    <source>
        <dbReference type="ARBA" id="ARBA00001947"/>
    </source>
</evidence>
<accession>A0A921AY38</accession>
<reference evidence="10" key="2">
    <citation type="submission" date="2021-09" db="EMBL/GenBank/DDBJ databases">
        <authorList>
            <person name="Gilroy R."/>
        </authorList>
    </citation>
    <scope>NUCLEOTIDE SEQUENCE</scope>
    <source>
        <strain evidence="10">ChiGjej2B2-19336</strain>
    </source>
</reference>
<dbReference type="Gene3D" id="3.30.2010.10">
    <property type="entry name" value="Metalloproteases ('zincins'), catalytic domain"/>
    <property type="match status" value="1"/>
</dbReference>
<evidence type="ECO:0000259" key="9">
    <source>
        <dbReference type="Pfam" id="PF01435"/>
    </source>
</evidence>
<keyword evidence="3" id="KW-0479">Metal-binding</keyword>
<dbReference type="GO" id="GO:0046872">
    <property type="term" value="F:metal ion binding"/>
    <property type="evidence" value="ECO:0007669"/>
    <property type="project" value="UniProtKB-KW"/>
</dbReference>
<feature type="transmembrane region" description="Helical" evidence="7">
    <location>
        <begin position="91"/>
        <end position="111"/>
    </location>
</feature>
<protein>
    <submittedName>
        <fullName evidence="10">M48 family metalloprotease</fullName>
        <ecNumber evidence="10">3.4.24.-</ecNumber>
    </submittedName>
</protein>
<keyword evidence="7" id="KW-0472">Membrane</keyword>
<keyword evidence="6 10" id="KW-0482">Metalloprotease</keyword>
<dbReference type="Proteomes" id="UP000698963">
    <property type="component" value="Unassembled WGS sequence"/>
</dbReference>
<dbReference type="GO" id="GO:0051603">
    <property type="term" value="P:proteolysis involved in protein catabolic process"/>
    <property type="evidence" value="ECO:0007669"/>
    <property type="project" value="TreeGrafter"/>
</dbReference>
<keyword evidence="7" id="KW-1133">Transmembrane helix</keyword>
<dbReference type="InterPro" id="IPR011990">
    <property type="entry name" value="TPR-like_helical_dom_sf"/>
</dbReference>
<organism evidence="10 11">
    <name type="scientific">Mailhella massiliensis</name>
    <dbReference type="NCBI Taxonomy" id="1903261"/>
    <lineage>
        <taxon>Bacteria</taxon>
        <taxon>Pseudomonadati</taxon>
        <taxon>Thermodesulfobacteriota</taxon>
        <taxon>Desulfovibrionia</taxon>
        <taxon>Desulfovibrionales</taxon>
        <taxon>Desulfovibrionaceae</taxon>
        <taxon>Mailhella</taxon>
    </lineage>
</organism>
<evidence type="ECO:0000256" key="4">
    <source>
        <dbReference type="ARBA" id="ARBA00022801"/>
    </source>
</evidence>
<comment type="caution">
    <text evidence="10">The sequence shown here is derived from an EMBL/GenBank/DDBJ whole genome shotgun (WGS) entry which is preliminary data.</text>
</comment>
<keyword evidence="4 10" id="KW-0378">Hydrolase</keyword>
<evidence type="ECO:0000256" key="2">
    <source>
        <dbReference type="ARBA" id="ARBA00022670"/>
    </source>
</evidence>
<dbReference type="GO" id="GO:0016020">
    <property type="term" value="C:membrane"/>
    <property type="evidence" value="ECO:0007669"/>
    <property type="project" value="TreeGrafter"/>
</dbReference>
<reference evidence="10" key="1">
    <citation type="journal article" date="2021" name="PeerJ">
        <title>Extensive microbial diversity within the chicken gut microbiome revealed by metagenomics and culture.</title>
        <authorList>
            <person name="Gilroy R."/>
            <person name="Ravi A."/>
            <person name="Getino M."/>
            <person name="Pursley I."/>
            <person name="Horton D.L."/>
            <person name="Alikhan N.F."/>
            <person name="Baker D."/>
            <person name="Gharbi K."/>
            <person name="Hall N."/>
            <person name="Watson M."/>
            <person name="Adriaenssens E.M."/>
            <person name="Foster-Nyarko E."/>
            <person name="Jarju S."/>
            <person name="Secka A."/>
            <person name="Antonio M."/>
            <person name="Oren A."/>
            <person name="Chaudhuri R.R."/>
            <person name="La Ragione R."/>
            <person name="Hildebrand F."/>
            <person name="Pallen M.J."/>
        </authorList>
    </citation>
    <scope>NUCLEOTIDE SEQUENCE</scope>
    <source>
        <strain evidence="10">ChiGjej2B2-19336</strain>
    </source>
</reference>
<feature type="signal peptide" evidence="8">
    <location>
        <begin position="1"/>
        <end position="21"/>
    </location>
</feature>
<dbReference type="PANTHER" id="PTHR22726:SF1">
    <property type="entry name" value="METALLOENDOPEPTIDASE OMA1, MITOCHONDRIAL"/>
    <property type="match status" value="1"/>
</dbReference>
<dbReference type="InterPro" id="IPR001915">
    <property type="entry name" value="Peptidase_M48"/>
</dbReference>
<evidence type="ECO:0000256" key="8">
    <source>
        <dbReference type="SAM" id="SignalP"/>
    </source>
</evidence>
<dbReference type="PANTHER" id="PTHR22726">
    <property type="entry name" value="METALLOENDOPEPTIDASE OMA1"/>
    <property type="match status" value="1"/>
</dbReference>
<dbReference type="Gene3D" id="1.25.40.10">
    <property type="entry name" value="Tetratricopeptide repeat domain"/>
    <property type="match status" value="1"/>
</dbReference>
<dbReference type="GO" id="GO:0004222">
    <property type="term" value="F:metalloendopeptidase activity"/>
    <property type="evidence" value="ECO:0007669"/>
    <property type="project" value="InterPro"/>
</dbReference>
<keyword evidence="8" id="KW-0732">Signal</keyword>
<evidence type="ECO:0000313" key="10">
    <source>
        <dbReference type="EMBL" id="HJD97903.1"/>
    </source>
</evidence>
<evidence type="ECO:0000256" key="3">
    <source>
        <dbReference type="ARBA" id="ARBA00022723"/>
    </source>
</evidence>
<keyword evidence="5" id="KW-0862">Zinc</keyword>
<feature type="domain" description="Peptidase M48" evidence="9">
    <location>
        <begin position="59"/>
        <end position="247"/>
    </location>
</feature>
<dbReference type="CDD" id="cd07333">
    <property type="entry name" value="M48C_bepA_like"/>
    <property type="match status" value="1"/>
</dbReference>
<dbReference type="SUPFAM" id="SSF48452">
    <property type="entry name" value="TPR-like"/>
    <property type="match status" value="1"/>
</dbReference>
<dbReference type="RefSeq" id="WP_304123035.1">
    <property type="nucleotide sequence ID" value="NZ_DYZA01000196.1"/>
</dbReference>
<dbReference type="EMBL" id="DYZA01000196">
    <property type="protein sequence ID" value="HJD97903.1"/>
    <property type="molecule type" value="Genomic_DNA"/>
</dbReference>
<dbReference type="EC" id="3.4.24.-" evidence="10"/>
<feature type="chain" id="PRO_5037886501" evidence="8">
    <location>
        <begin position="22"/>
        <end position="472"/>
    </location>
</feature>
<sequence>MMRLRSLIAVACMAGMLFSPVGECSAFFGEFTLQDEMKMGREFEVLVKSTMPLIEDPVVHDYVQDVVDRIVKPLPPQPYKFPASVVLHDSLNAFAAPGGFVFVFSGLIMHLNHESELAGVLAHEVAHVTQRHIAGRMERGRAISLASLLGMVAGVAAGIAGGGSAGGAAMVGSMAAGSTAMLNYSRLDEDDADRFGLKYLVDAGYNPKGLGGAFEVLRSQNWGGGSSMPAYLSTHPDLNIRLAKLRADLQTMPESLKNRKEDDGRFRRVQALLWARHGDAGHAEQIFAKGGDKDPVGLMGRAMLAARQNRTKEAEALFASALKLAPKDALILREAGIFEYTKGGDMGRARRYLEQSLRISPGDYYAVFFYARILDDSGDRAGAQARYREVLRHVPEDSEVHTYYGRSLGAVNKLCEGYLHLAYAALYGNDERRAENWLEKAKAAARSAEEKKSVKEYEEKAKERAKIMKKAR</sequence>
<gene>
    <name evidence="10" type="ORF">K8W16_09705</name>
</gene>
<dbReference type="Pfam" id="PF14559">
    <property type="entry name" value="TPR_19"/>
    <property type="match status" value="1"/>
</dbReference>
<dbReference type="AlphaFoldDB" id="A0A921AY38"/>
<dbReference type="Pfam" id="PF01435">
    <property type="entry name" value="Peptidase_M48"/>
    <property type="match status" value="1"/>
</dbReference>